<proteinExistence type="predicted"/>
<keyword evidence="3" id="KW-1185">Reference proteome</keyword>
<dbReference type="AlphaFoldDB" id="A0A0D3K1W9"/>
<sequence length="512" mass="53818">MLMKASAVDSGTPAGKRKRQPIDVEVCWGSILSGGASVCEVVPPKGGAFREKFCARCRQRGVLVPVTRVRVPVGTAELSNQRTAGVWNSPSRAVPWPDYRIINQTADCTGPILVILRNECSVRLPNLAPLPDLPAITSLPWPPPGFIAFRVSRTLVPMTPLPWSFVVEAERVAAAATGAGTQQYGSGTGPPASSPPDDGFAHLPSTFPSQAPSRLPMAPYPPIAVTIAPSLLPASAAAAAPAAEPAAEPAAAQPSPLAAGLAAHEVEDLDERLADLLDRESAENIAAFLGLAPSAPPSPSAGPLPSFGATWLSLLGEATHTPEEPPPPNASQLLVPMPRPVVSLGLPITALLPVEALPPFVDLLRSNALRGAFFVFAALVGASPLSFREGTAALLAVVAAWLVQACVLYARLGRADAVVVALLFPMMDSAPAPALLKKNAQTKTRHFSDMAAAGLPEDGRHRLTWTTKSWLGLQKLATWEGFVKDGLKNIRTKKRRREEPAEDAAAPVVYLC</sequence>
<evidence type="ECO:0000313" key="2">
    <source>
        <dbReference type="EnsemblProtists" id="EOD29754"/>
    </source>
</evidence>
<reference evidence="2" key="2">
    <citation type="submission" date="2024-10" db="UniProtKB">
        <authorList>
            <consortium name="EnsemblProtists"/>
        </authorList>
    </citation>
    <scope>IDENTIFICATION</scope>
</reference>
<dbReference type="GeneID" id="17275079"/>
<dbReference type="KEGG" id="ehx:EMIHUDRAFT_233462"/>
<protein>
    <submittedName>
        <fullName evidence="2">Uncharacterized protein</fullName>
    </submittedName>
</protein>
<name>A0A0D3K1W9_EMIH1</name>
<organism evidence="2 3">
    <name type="scientific">Emiliania huxleyi (strain CCMP1516)</name>
    <dbReference type="NCBI Taxonomy" id="280463"/>
    <lineage>
        <taxon>Eukaryota</taxon>
        <taxon>Haptista</taxon>
        <taxon>Haptophyta</taxon>
        <taxon>Prymnesiophyceae</taxon>
        <taxon>Isochrysidales</taxon>
        <taxon>Noelaerhabdaceae</taxon>
        <taxon>Emiliania</taxon>
    </lineage>
</organism>
<dbReference type="HOGENOM" id="CLU_532594_0_0_1"/>
<dbReference type="EnsemblProtists" id="EOD29754">
    <property type="protein sequence ID" value="EOD29754"/>
    <property type="gene ID" value="EMIHUDRAFT_233462"/>
</dbReference>
<dbReference type="Proteomes" id="UP000013827">
    <property type="component" value="Unassembled WGS sequence"/>
</dbReference>
<dbReference type="RefSeq" id="XP_005782183.1">
    <property type="nucleotide sequence ID" value="XM_005782126.1"/>
</dbReference>
<feature type="region of interest" description="Disordered" evidence="1">
    <location>
        <begin position="179"/>
        <end position="208"/>
    </location>
</feature>
<evidence type="ECO:0000313" key="3">
    <source>
        <dbReference type="Proteomes" id="UP000013827"/>
    </source>
</evidence>
<feature type="compositionally biased region" description="Low complexity" evidence="1">
    <location>
        <begin position="179"/>
        <end position="198"/>
    </location>
</feature>
<accession>A0A0D3K1W9</accession>
<evidence type="ECO:0000256" key="1">
    <source>
        <dbReference type="SAM" id="MobiDB-lite"/>
    </source>
</evidence>
<reference evidence="3" key="1">
    <citation type="journal article" date="2013" name="Nature">
        <title>Pan genome of the phytoplankton Emiliania underpins its global distribution.</title>
        <authorList>
            <person name="Read B.A."/>
            <person name="Kegel J."/>
            <person name="Klute M.J."/>
            <person name="Kuo A."/>
            <person name="Lefebvre S.C."/>
            <person name="Maumus F."/>
            <person name="Mayer C."/>
            <person name="Miller J."/>
            <person name="Monier A."/>
            <person name="Salamov A."/>
            <person name="Young J."/>
            <person name="Aguilar M."/>
            <person name="Claverie J.M."/>
            <person name="Frickenhaus S."/>
            <person name="Gonzalez K."/>
            <person name="Herman E.K."/>
            <person name="Lin Y.C."/>
            <person name="Napier J."/>
            <person name="Ogata H."/>
            <person name="Sarno A.F."/>
            <person name="Shmutz J."/>
            <person name="Schroeder D."/>
            <person name="de Vargas C."/>
            <person name="Verret F."/>
            <person name="von Dassow P."/>
            <person name="Valentin K."/>
            <person name="Van de Peer Y."/>
            <person name="Wheeler G."/>
            <person name="Dacks J.B."/>
            <person name="Delwiche C.F."/>
            <person name="Dyhrman S.T."/>
            <person name="Glockner G."/>
            <person name="John U."/>
            <person name="Richards T."/>
            <person name="Worden A.Z."/>
            <person name="Zhang X."/>
            <person name="Grigoriev I.V."/>
            <person name="Allen A.E."/>
            <person name="Bidle K."/>
            <person name="Borodovsky M."/>
            <person name="Bowler C."/>
            <person name="Brownlee C."/>
            <person name="Cock J.M."/>
            <person name="Elias M."/>
            <person name="Gladyshev V.N."/>
            <person name="Groth M."/>
            <person name="Guda C."/>
            <person name="Hadaegh A."/>
            <person name="Iglesias-Rodriguez M.D."/>
            <person name="Jenkins J."/>
            <person name="Jones B.M."/>
            <person name="Lawson T."/>
            <person name="Leese F."/>
            <person name="Lindquist E."/>
            <person name="Lobanov A."/>
            <person name="Lomsadze A."/>
            <person name="Malik S.B."/>
            <person name="Marsh M.E."/>
            <person name="Mackinder L."/>
            <person name="Mock T."/>
            <person name="Mueller-Roeber B."/>
            <person name="Pagarete A."/>
            <person name="Parker M."/>
            <person name="Probert I."/>
            <person name="Quesneville H."/>
            <person name="Raines C."/>
            <person name="Rensing S.A."/>
            <person name="Riano-Pachon D.M."/>
            <person name="Richier S."/>
            <person name="Rokitta S."/>
            <person name="Shiraiwa Y."/>
            <person name="Soanes D.M."/>
            <person name="van der Giezen M."/>
            <person name="Wahlund T.M."/>
            <person name="Williams B."/>
            <person name="Wilson W."/>
            <person name="Wolfe G."/>
            <person name="Wurch L.L."/>
        </authorList>
    </citation>
    <scope>NUCLEOTIDE SEQUENCE</scope>
</reference>
<dbReference type="PaxDb" id="2903-EOD29754"/>